<dbReference type="InterPro" id="IPR002060">
    <property type="entry name" value="Squ/phyt_synthse"/>
</dbReference>
<dbReference type="KEGG" id="ovi:T265_12297"/>
<evidence type="ECO:0000313" key="1">
    <source>
        <dbReference type="EMBL" id="KER18359.1"/>
    </source>
</evidence>
<dbReference type="Pfam" id="PF00494">
    <property type="entry name" value="SQS_PSY"/>
    <property type="match status" value="1"/>
</dbReference>
<accession>A0A074ZSV6</accession>
<dbReference type="Proteomes" id="UP000054324">
    <property type="component" value="Unassembled WGS sequence"/>
</dbReference>
<sequence>MALRAFNIELAQIRDRINNTDQAKFRFQFWRDAVNSLFEPNLRHRGTPIERELSESTVGLKLSKYHFNQLIDARQRHFNECAFDSLRAAQIYAEETNVPIHYLICEAYGELCGYPCFPPYFRCIS</sequence>
<dbReference type="OrthoDB" id="270318at2759"/>
<dbReference type="GeneID" id="20326465"/>
<dbReference type="CTD" id="20326465"/>
<proteinExistence type="predicted"/>
<dbReference type="InterPro" id="IPR008949">
    <property type="entry name" value="Isoprenoid_synthase_dom_sf"/>
</dbReference>
<dbReference type="RefSeq" id="XP_009177894.1">
    <property type="nucleotide sequence ID" value="XM_009179630.1"/>
</dbReference>
<organism evidence="1 2">
    <name type="scientific">Opisthorchis viverrini</name>
    <name type="common">Southeast Asian liver fluke</name>
    <dbReference type="NCBI Taxonomy" id="6198"/>
    <lineage>
        <taxon>Eukaryota</taxon>
        <taxon>Metazoa</taxon>
        <taxon>Spiralia</taxon>
        <taxon>Lophotrochozoa</taxon>
        <taxon>Platyhelminthes</taxon>
        <taxon>Trematoda</taxon>
        <taxon>Digenea</taxon>
        <taxon>Opisthorchiida</taxon>
        <taxon>Opisthorchiata</taxon>
        <taxon>Opisthorchiidae</taxon>
        <taxon>Opisthorchis</taxon>
    </lineage>
</organism>
<dbReference type="STRING" id="6198.A0A074ZSV6"/>
<dbReference type="AlphaFoldDB" id="A0A074ZSV6"/>
<evidence type="ECO:0000313" key="2">
    <source>
        <dbReference type="Proteomes" id="UP000054324"/>
    </source>
</evidence>
<dbReference type="EMBL" id="KL602414">
    <property type="protein sequence ID" value="KER18359.1"/>
    <property type="molecule type" value="Genomic_DNA"/>
</dbReference>
<gene>
    <name evidence="1" type="ORF">T265_12297</name>
</gene>
<name>A0A074ZSV6_OPIVI</name>
<dbReference type="SUPFAM" id="SSF48576">
    <property type="entry name" value="Terpenoid synthases"/>
    <property type="match status" value="1"/>
</dbReference>
<reference evidence="1 2" key="1">
    <citation type="submission" date="2013-11" db="EMBL/GenBank/DDBJ databases">
        <title>Opisthorchis viverrini - life in the bile duct.</title>
        <authorList>
            <person name="Young N.D."/>
            <person name="Nagarajan N."/>
            <person name="Lin S.J."/>
            <person name="Korhonen P.K."/>
            <person name="Jex A.R."/>
            <person name="Hall R.S."/>
            <person name="Safavi-Hemami H."/>
            <person name="Kaewkong W."/>
            <person name="Bertrand D."/>
            <person name="Gao S."/>
            <person name="Seet Q."/>
            <person name="Wongkham S."/>
            <person name="Teh B.T."/>
            <person name="Wongkham C."/>
            <person name="Intapan P.M."/>
            <person name="Maleewong W."/>
            <person name="Yang X."/>
            <person name="Hu M."/>
            <person name="Wang Z."/>
            <person name="Hofmann A."/>
            <person name="Sternberg P.W."/>
            <person name="Tan P."/>
            <person name="Wang J."/>
            <person name="Gasser R.B."/>
        </authorList>
    </citation>
    <scope>NUCLEOTIDE SEQUENCE [LARGE SCALE GENOMIC DNA]</scope>
</reference>
<keyword evidence="2" id="KW-1185">Reference proteome</keyword>
<dbReference type="Gene3D" id="1.10.600.10">
    <property type="entry name" value="Farnesyl Diphosphate Synthase"/>
    <property type="match status" value="1"/>
</dbReference>
<protein>
    <submittedName>
        <fullName evidence="1">Uncharacterized protein</fullName>
    </submittedName>
</protein>